<comment type="caution">
    <text evidence="1">The sequence shown here is derived from an EMBL/GenBank/DDBJ whole genome shotgun (WGS) entry which is preliminary data.</text>
</comment>
<dbReference type="Proteomes" id="UP001473302">
    <property type="component" value="Unassembled WGS sequence"/>
</dbReference>
<evidence type="ECO:0000313" key="2">
    <source>
        <dbReference type="Proteomes" id="UP001473302"/>
    </source>
</evidence>
<organism evidence="1 2">
    <name type="scientific">Mucor flavus</name>
    <dbReference type="NCBI Taxonomy" id="439312"/>
    <lineage>
        <taxon>Eukaryota</taxon>
        <taxon>Fungi</taxon>
        <taxon>Fungi incertae sedis</taxon>
        <taxon>Mucoromycota</taxon>
        <taxon>Mucoromycotina</taxon>
        <taxon>Mucoromycetes</taxon>
        <taxon>Mucorales</taxon>
        <taxon>Mucorineae</taxon>
        <taxon>Mucoraceae</taxon>
        <taxon>Mucor</taxon>
    </lineage>
</organism>
<accession>A0ABP9Z5P3</accession>
<protein>
    <submittedName>
        <fullName evidence="1">Uncharacterized protein</fullName>
    </submittedName>
</protein>
<name>A0ABP9Z5P3_9FUNG</name>
<evidence type="ECO:0000313" key="1">
    <source>
        <dbReference type="EMBL" id="GAA5814446.1"/>
    </source>
</evidence>
<proteinExistence type="predicted"/>
<keyword evidence="2" id="KW-1185">Reference proteome</keyword>
<sequence>MALEEESNKGNKVDTSIAQRQPHYIAKVSRKKHAGRYAFCKDNLCTSFLLAVPTSESPEFQTMKLQHYLKLEFITSDQESI</sequence>
<reference evidence="1 2" key="1">
    <citation type="submission" date="2024-04" db="EMBL/GenBank/DDBJ databases">
        <title>genome sequences of Mucor flavus KT1a and Helicostylum pulchrum KT1b strains isolated from the surface of a dry-aged beef.</title>
        <authorList>
            <person name="Toyotome T."/>
            <person name="Hosono M."/>
            <person name="Torimaru M."/>
            <person name="Fukuda K."/>
            <person name="Mikami N."/>
        </authorList>
    </citation>
    <scope>NUCLEOTIDE SEQUENCE [LARGE SCALE GENOMIC DNA]</scope>
    <source>
        <strain evidence="1 2">KT1a</strain>
    </source>
</reference>
<dbReference type="Pfam" id="PF08737">
    <property type="entry name" value="Rgp1"/>
    <property type="match status" value="1"/>
</dbReference>
<dbReference type="EMBL" id="BAABUK010000021">
    <property type="protein sequence ID" value="GAA5814446.1"/>
    <property type="molecule type" value="Genomic_DNA"/>
</dbReference>
<gene>
    <name evidence="1" type="ORF">MFLAVUS_007942</name>
</gene>
<dbReference type="InterPro" id="IPR014848">
    <property type="entry name" value="Rgp1"/>
</dbReference>